<dbReference type="EMBL" id="BOOG01000013">
    <property type="protein sequence ID" value="GIH69229.1"/>
    <property type="molecule type" value="Genomic_DNA"/>
</dbReference>
<proteinExistence type="predicted"/>
<protein>
    <submittedName>
        <fullName evidence="1">Uncharacterized protein</fullName>
    </submittedName>
</protein>
<dbReference type="Proteomes" id="UP000610966">
    <property type="component" value="Unassembled WGS sequence"/>
</dbReference>
<dbReference type="RefSeq" id="WP_239089451.1">
    <property type="nucleotide sequence ID" value="NZ_BOOG01000013.1"/>
</dbReference>
<evidence type="ECO:0000313" key="2">
    <source>
        <dbReference type="Proteomes" id="UP000610966"/>
    </source>
</evidence>
<comment type="caution">
    <text evidence="1">The sequence shown here is derived from an EMBL/GenBank/DDBJ whole genome shotgun (WGS) entry which is preliminary data.</text>
</comment>
<name>A0A8J3VXS3_9ACTN</name>
<reference evidence="1" key="1">
    <citation type="submission" date="2021-01" db="EMBL/GenBank/DDBJ databases">
        <title>Whole genome shotgun sequence of Sphaerimonospora thailandensis NBRC 107569.</title>
        <authorList>
            <person name="Komaki H."/>
            <person name="Tamura T."/>
        </authorList>
    </citation>
    <scope>NUCLEOTIDE SEQUENCE</scope>
    <source>
        <strain evidence="1">NBRC 107569</strain>
    </source>
</reference>
<gene>
    <name evidence="1" type="ORF">Mth01_14820</name>
</gene>
<organism evidence="1 2">
    <name type="scientific">Sphaerimonospora thailandensis</name>
    <dbReference type="NCBI Taxonomy" id="795644"/>
    <lineage>
        <taxon>Bacteria</taxon>
        <taxon>Bacillati</taxon>
        <taxon>Actinomycetota</taxon>
        <taxon>Actinomycetes</taxon>
        <taxon>Streptosporangiales</taxon>
        <taxon>Streptosporangiaceae</taxon>
        <taxon>Sphaerimonospora</taxon>
    </lineage>
</organism>
<sequence length="87" mass="10467">MKRDASSLHYFGDPDEDELHRIRERYPGWKVWRGQSEKRELCGWYATRTHDLTNEQFRRGMRRTLDADTSVELTELLDEQQRLAQAL</sequence>
<accession>A0A8J3VXS3</accession>
<keyword evidence="2" id="KW-1185">Reference proteome</keyword>
<evidence type="ECO:0000313" key="1">
    <source>
        <dbReference type="EMBL" id="GIH69229.1"/>
    </source>
</evidence>
<dbReference type="AlphaFoldDB" id="A0A8J3VXS3"/>